<feature type="transmembrane region" description="Helical" evidence="7">
    <location>
        <begin position="476"/>
        <end position="496"/>
    </location>
</feature>
<feature type="compositionally biased region" description="Polar residues" evidence="6">
    <location>
        <begin position="397"/>
        <end position="409"/>
    </location>
</feature>
<evidence type="ECO:0000313" key="9">
    <source>
        <dbReference type="Proteomes" id="UP000318571"/>
    </source>
</evidence>
<comment type="subcellular location">
    <subcellularLocation>
        <location evidence="1">Membrane</location>
        <topology evidence="1">Multi-pass membrane protein</topology>
    </subcellularLocation>
</comment>
<dbReference type="EMBL" id="VCGU01000010">
    <property type="protein sequence ID" value="TRY68433.1"/>
    <property type="molecule type" value="Genomic_DNA"/>
</dbReference>
<comment type="caution">
    <text evidence="8">The sequence shown here is derived from an EMBL/GenBank/DDBJ whole genome shotgun (WGS) entry which is preliminary data.</text>
</comment>
<evidence type="ECO:0000313" key="8">
    <source>
        <dbReference type="EMBL" id="TRY68433.1"/>
    </source>
</evidence>
<evidence type="ECO:0000256" key="4">
    <source>
        <dbReference type="ARBA" id="ARBA00022989"/>
    </source>
</evidence>
<dbReference type="PANTHER" id="PTHR19432">
    <property type="entry name" value="SUGAR TRANSPORTER"/>
    <property type="match status" value="1"/>
</dbReference>
<dbReference type="AlphaFoldDB" id="A0A553NSM0"/>
<dbReference type="GO" id="GO:0008506">
    <property type="term" value="F:sucrose:proton symporter activity"/>
    <property type="evidence" value="ECO:0007669"/>
    <property type="project" value="TreeGrafter"/>
</dbReference>
<reference evidence="8 9" key="1">
    <citation type="journal article" date="2018" name="Nat. Ecol. Evol.">
        <title>Genomic signatures of mitonuclear coevolution across populations of Tigriopus californicus.</title>
        <authorList>
            <person name="Barreto F.S."/>
            <person name="Watson E.T."/>
            <person name="Lima T.G."/>
            <person name="Willett C.S."/>
            <person name="Edmands S."/>
            <person name="Li W."/>
            <person name="Burton R.S."/>
        </authorList>
    </citation>
    <scope>NUCLEOTIDE SEQUENCE [LARGE SCALE GENOMIC DNA]</scope>
    <source>
        <strain evidence="8 9">San Diego</strain>
    </source>
</reference>
<keyword evidence="4 7" id="KW-1133">Transmembrane helix</keyword>
<evidence type="ECO:0000256" key="7">
    <source>
        <dbReference type="SAM" id="Phobius"/>
    </source>
</evidence>
<evidence type="ECO:0000256" key="3">
    <source>
        <dbReference type="ARBA" id="ARBA00022692"/>
    </source>
</evidence>
<feature type="transmembrane region" description="Helical" evidence="7">
    <location>
        <begin position="70"/>
        <end position="86"/>
    </location>
</feature>
<feature type="transmembrane region" description="Helical" evidence="7">
    <location>
        <begin position="632"/>
        <end position="654"/>
    </location>
</feature>
<dbReference type="GO" id="GO:0016020">
    <property type="term" value="C:membrane"/>
    <property type="evidence" value="ECO:0007669"/>
    <property type="project" value="UniProtKB-SubCell"/>
</dbReference>
<feature type="transmembrane region" description="Helical" evidence="7">
    <location>
        <begin position="660"/>
        <end position="684"/>
    </location>
</feature>
<organism evidence="8 9">
    <name type="scientific">Tigriopus californicus</name>
    <name type="common">Marine copepod</name>
    <dbReference type="NCBI Taxonomy" id="6832"/>
    <lineage>
        <taxon>Eukaryota</taxon>
        <taxon>Metazoa</taxon>
        <taxon>Ecdysozoa</taxon>
        <taxon>Arthropoda</taxon>
        <taxon>Crustacea</taxon>
        <taxon>Multicrustacea</taxon>
        <taxon>Hexanauplia</taxon>
        <taxon>Copepoda</taxon>
        <taxon>Harpacticoida</taxon>
        <taxon>Harpacticidae</taxon>
        <taxon>Tigriopus</taxon>
    </lineage>
</organism>
<dbReference type="OrthoDB" id="28755at2759"/>
<feature type="transmembrane region" description="Helical" evidence="7">
    <location>
        <begin position="274"/>
        <end position="293"/>
    </location>
</feature>
<dbReference type="InterPro" id="IPR036259">
    <property type="entry name" value="MFS_trans_sf"/>
</dbReference>
<dbReference type="PANTHER" id="PTHR19432:SF35">
    <property type="entry name" value="SOLUTE CARRIER FAMILY 45 MEMBER 3 ISOFORM X1"/>
    <property type="match status" value="1"/>
</dbReference>
<feature type="region of interest" description="Disordered" evidence="6">
    <location>
        <begin position="390"/>
        <end position="427"/>
    </location>
</feature>
<evidence type="ECO:0008006" key="10">
    <source>
        <dbReference type="Google" id="ProtNLM"/>
    </source>
</evidence>
<keyword evidence="5 7" id="KW-0472">Membrane</keyword>
<evidence type="ECO:0000256" key="2">
    <source>
        <dbReference type="ARBA" id="ARBA00022448"/>
    </source>
</evidence>
<keyword evidence="3 7" id="KW-0812">Transmembrane</keyword>
<feature type="transmembrane region" description="Helical" evidence="7">
    <location>
        <begin position="526"/>
        <end position="547"/>
    </location>
</feature>
<evidence type="ECO:0000256" key="5">
    <source>
        <dbReference type="ARBA" id="ARBA00023136"/>
    </source>
</evidence>
<dbReference type="Gene3D" id="1.20.1250.20">
    <property type="entry name" value="MFS general substrate transporter like domains"/>
    <property type="match status" value="2"/>
</dbReference>
<evidence type="ECO:0000256" key="6">
    <source>
        <dbReference type="SAM" id="MobiDB-lite"/>
    </source>
</evidence>
<feature type="transmembrane region" description="Helical" evidence="7">
    <location>
        <begin position="106"/>
        <end position="126"/>
    </location>
</feature>
<dbReference type="Proteomes" id="UP000318571">
    <property type="component" value="Chromosome 1"/>
</dbReference>
<gene>
    <name evidence="8" type="ORF">TCAL_01367</name>
</gene>
<feature type="transmembrane region" description="Helical" evidence="7">
    <location>
        <begin position="559"/>
        <end position="577"/>
    </location>
</feature>
<keyword evidence="2" id="KW-0813">Transport</keyword>
<dbReference type="OMA" id="WKEWKNG"/>
<dbReference type="CDD" id="cd17313">
    <property type="entry name" value="MFS_SLC45_SUC"/>
    <property type="match status" value="1"/>
</dbReference>
<name>A0A553NSM0_TIGCA</name>
<proteinExistence type="predicted"/>
<protein>
    <recommendedName>
        <fullName evidence="10">Major facilitator superfamily (MFS) profile domain-containing protein</fullName>
    </recommendedName>
</protein>
<evidence type="ECO:0000256" key="1">
    <source>
        <dbReference type="ARBA" id="ARBA00004141"/>
    </source>
</evidence>
<keyword evidence="9" id="KW-1185">Reference proteome</keyword>
<sequence>MSEKYTGLVGRAHLMREAVRERWSKIKEEGGVQDTFRAKTSELKEQAIRTINHGDPDFDHLYRRKTRWELTRISAAVMGIEFAYAAETAFVSPTLLKIGVQHKHMTLIWCLSPIVGFFLTPIMGSLSDRCGSNLGRRRPFIILLSIGVVLGLLLVPNGKWVGKQLGDRYPGEEALDRLHEHPEDFIREGPGGRRYAVGQVEDEDRILSEIKSSNLTEIDNALAADLSLAEAEETHPWGIFFTIMGTVLLDFDADSCQSPSRAYLLDVTLPEDHALGLSTFTIMAGLGGSLGYLMGGFNWGWLGVLFGGHVRLVFTLVLFIFVACVSVTLASFPEIPLSVLDASKKELLKRRRSSQYRQIVSEAIEQSKEKLNKNAEVLAATSMETQYGAAEVENRSSKNNPFRNTSEQTPFPKDSVAMKGTQEDQGEHERKLLQVTETSFNQTSPCPIESGEEGAIAHIGTFSQYLWSIIYMPSSLRVLCLTNLFCWMSLVCYSLYFTDFVGEAVFKGNPQAEMGSEARQLYDDGVRFGCWGMAMYSFSCSCYSFIIERLVQKFKAKPVYIGGQLVYCVGMIFMALSQSKWGVLLFSWSAGVMYSTLFTMPYLLVAHYHETNMFGPTPENPEEPVRGIGTDVGIVSCMVFLAQFLLSLSMGSVIESYGTTVVVVIAASILSFCGAVTANFVTYLEL</sequence>
<feature type="transmembrane region" description="Helical" evidence="7">
    <location>
        <begin position="138"/>
        <end position="155"/>
    </location>
</feature>
<accession>A0A553NSM0</accession>
<dbReference type="SUPFAM" id="SSF103473">
    <property type="entry name" value="MFS general substrate transporter"/>
    <property type="match status" value="1"/>
</dbReference>
<feature type="transmembrane region" description="Helical" evidence="7">
    <location>
        <begin position="313"/>
        <end position="340"/>
    </location>
</feature>
<feature type="transmembrane region" description="Helical" evidence="7">
    <location>
        <begin position="583"/>
        <end position="605"/>
    </location>
</feature>
<dbReference type="FunFam" id="1.20.1250.20:FF:000493">
    <property type="entry name" value="proton-associated sugar transporter A"/>
    <property type="match status" value="1"/>
</dbReference>